<keyword evidence="2" id="KW-0472">Membrane</keyword>
<evidence type="ECO:0000256" key="2">
    <source>
        <dbReference type="SAM" id="Phobius"/>
    </source>
</evidence>
<accession>A0AAV5T832</accession>
<evidence type="ECO:0000256" key="1">
    <source>
        <dbReference type="SAM" id="MobiDB-lite"/>
    </source>
</evidence>
<feature type="transmembrane region" description="Helical" evidence="2">
    <location>
        <begin position="32"/>
        <end position="49"/>
    </location>
</feature>
<keyword evidence="2" id="KW-1133">Transmembrane helix</keyword>
<feature type="transmembrane region" description="Helical" evidence="2">
    <location>
        <begin position="161"/>
        <end position="187"/>
    </location>
</feature>
<feature type="non-terminal residue" evidence="3">
    <location>
        <position position="1"/>
    </location>
</feature>
<evidence type="ECO:0000313" key="3">
    <source>
        <dbReference type="EMBL" id="GMS91711.1"/>
    </source>
</evidence>
<dbReference type="AlphaFoldDB" id="A0AAV5T832"/>
<evidence type="ECO:0000313" key="4">
    <source>
        <dbReference type="Proteomes" id="UP001432027"/>
    </source>
</evidence>
<keyword evidence="4" id="KW-1185">Reference proteome</keyword>
<sequence>SMVSARQFDPHDPRYYQCCCGARVHVSAMAKAVAGVCIVANVFNIWNAVANGTSLAFIVGGLFGSGLMAVAAFQEHRPTLIFYLVLQGLGIAAFCMMLFLTFVALVIFKVNVPQGELNYVSTSDASPALLGTVSAIIRPLQLKNRAIQNNNEFASIPARELGILVVLVFVFQLGLFLWSFAVMLHFYTFLSDRERAGAVPVVYQTRPAQQQQQQQTTGGSSLLDPSPVLVPNGIVSSAHYTFCCRPGFPPEKVAERRSSSFLVVDQAQPTFPSAPSAQTPPKIVCDDDPPPPPYETIHEKKAEGEKEKED</sequence>
<name>A0AAV5T832_9BILA</name>
<feature type="transmembrane region" description="Helical" evidence="2">
    <location>
        <begin position="55"/>
        <end position="73"/>
    </location>
</feature>
<feature type="compositionally biased region" description="Polar residues" evidence="1">
    <location>
        <begin position="270"/>
        <end position="279"/>
    </location>
</feature>
<protein>
    <recommendedName>
        <fullName evidence="5">Transmembrane protein</fullName>
    </recommendedName>
</protein>
<feature type="non-terminal residue" evidence="3">
    <location>
        <position position="310"/>
    </location>
</feature>
<feature type="region of interest" description="Disordered" evidence="1">
    <location>
        <begin position="270"/>
        <end position="310"/>
    </location>
</feature>
<dbReference type="EMBL" id="BTSX01000004">
    <property type="protein sequence ID" value="GMS91711.1"/>
    <property type="molecule type" value="Genomic_DNA"/>
</dbReference>
<feature type="compositionally biased region" description="Basic and acidic residues" evidence="1">
    <location>
        <begin position="296"/>
        <end position="310"/>
    </location>
</feature>
<dbReference type="Proteomes" id="UP001432027">
    <property type="component" value="Unassembled WGS sequence"/>
</dbReference>
<gene>
    <name evidence="3" type="ORF">PENTCL1PPCAC_13886</name>
</gene>
<reference evidence="3" key="1">
    <citation type="submission" date="2023-10" db="EMBL/GenBank/DDBJ databases">
        <title>Genome assembly of Pristionchus species.</title>
        <authorList>
            <person name="Yoshida K."/>
            <person name="Sommer R.J."/>
        </authorList>
    </citation>
    <scope>NUCLEOTIDE SEQUENCE</scope>
    <source>
        <strain evidence="3">RS0144</strain>
    </source>
</reference>
<feature type="transmembrane region" description="Helical" evidence="2">
    <location>
        <begin position="80"/>
        <end position="108"/>
    </location>
</feature>
<evidence type="ECO:0008006" key="5">
    <source>
        <dbReference type="Google" id="ProtNLM"/>
    </source>
</evidence>
<organism evidence="3 4">
    <name type="scientific">Pristionchus entomophagus</name>
    <dbReference type="NCBI Taxonomy" id="358040"/>
    <lineage>
        <taxon>Eukaryota</taxon>
        <taxon>Metazoa</taxon>
        <taxon>Ecdysozoa</taxon>
        <taxon>Nematoda</taxon>
        <taxon>Chromadorea</taxon>
        <taxon>Rhabditida</taxon>
        <taxon>Rhabditina</taxon>
        <taxon>Diplogasteromorpha</taxon>
        <taxon>Diplogasteroidea</taxon>
        <taxon>Neodiplogasteridae</taxon>
        <taxon>Pristionchus</taxon>
    </lineage>
</organism>
<comment type="caution">
    <text evidence="3">The sequence shown here is derived from an EMBL/GenBank/DDBJ whole genome shotgun (WGS) entry which is preliminary data.</text>
</comment>
<proteinExistence type="predicted"/>
<keyword evidence="2" id="KW-0812">Transmembrane</keyword>